<dbReference type="EMBL" id="QXWZ01000013">
    <property type="protein sequence ID" value="NBI78967.1"/>
    <property type="molecule type" value="Genomic_DNA"/>
</dbReference>
<organism evidence="1 2">
    <name type="scientific">Anaerotruncus colihominis</name>
    <dbReference type="NCBI Taxonomy" id="169435"/>
    <lineage>
        <taxon>Bacteria</taxon>
        <taxon>Bacillati</taxon>
        <taxon>Bacillota</taxon>
        <taxon>Clostridia</taxon>
        <taxon>Eubacteriales</taxon>
        <taxon>Oscillospiraceae</taxon>
        <taxon>Anaerotruncus</taxon>
    </lineage>
</organism>
<dbReference type="Proteomes" id="UP000446348">
    <property type="component" value="Unassembled WGS sequence"/>
</dbReference>
<dbReference type="AlphaFoldDB" id="A0A845RHM0"/>
<name>A0A845RHM0_9FIRM</name>
<evidence type="ECO:0000313" key="2">
    <source>
        <dbReference type="Proteomes" id="UP000446348"/>
    </source>
</evidence>
<gene>
    <name evidence="1" type="ORF">D3Z39_08800</name>
</gene>
<accession>A0A845RHM0</accession>
<proteinExistence type="predicted"/>
<reference evidence="1 2" key="1">
    <citation type="submission" date="2018-08" db="EMBL/GenBank/DDBJ databases">
        <title>Murine metabolic-syndrome-specific gut microbial biobank.</title>
        <authorList>
            <person name="Liu C."/>
        </authorList>
    </citation>
    <scope>NUCLEOTIDE SEQUENCE [LARGE SCALE GENOMIC DNA]</scope>
    <source>
        <strain evidence="1 2">X69</strain>
    </source>
</reference>
<comment type="caution">
    <text evidence="1">The sequence shown here is derived from an EMBL/GenBank/DDBJ whole genome shotgun (WGS) entry which is preliminary data.</text>
</comment>
<protein>
    <submittedName>
        <fullName evidence="1">Uncharacterized protein</fullName>
    </submittedName>
</protein>
<sequence>MGSLLFILHFHTTVRPPPPFAAQPVKVPEPAPLFAAQPTKVFCRGFFSKKPESFLPSFFFQKSGGACFFG</sequence>
<evidence type="ECO:0000313" key="1">
    <source>
        <dbReference type="EMBL" id="NBI78967.1"/>
    </source>
</evidence>